<dbReference type="RefSeq" id="WP_146242404.1">
    <property type="nucleotide sequence ID" value="NZ_CAWNWM010000021.1"/>
</dbReference>
<sequence length="79" mass="8751">MKTKLTKPSKSKYVQAIATLLLTAALLLLLTACEQLKRDKSWLIASQPQAQADVLPTNSSGSRTLCARSVEWPLRANRR</sequence>
<reference evidence="1 2" key="1">
    <citation type="journal article" date="2018" name="Sci. Rep.">
        <title>A novel species of the marine cyanobacterium Acaryochloris with a unique pigment content and lifestyle.</title>
        <authorList>
            <person name="Partensky F."/>
            <person name="Six C."/>
            <person name="Ratin M."/>
            <person name="Garczarek L."/>
            <person name="Vaulot D."/>
            <person name="Probert I."/>
            <person name="Calteau A."/>
            <person name="Gourvil P."/>
            <person name="Marie D."/>
            <person name="Grebert T."/>
            <person name="Bouchier C."/>
            <person name="Le Panse S."/>
            <person name="Gachenot M."/>
            <person name="Rodriguez F."/>
            <person name="Garrido J.L."/>
        </authorList>
    </citation>
    <scope>NUCLEOTIDE SEQUENCE [LARGE SCALE GENOMIC DNA]</scope>
    <source>
        <strain evidence="1 2">RCC1774</strain>
    </source>
</reference>
<proteinExistence type="predicted"/>
<accession>A0A2W1JAF0</accession>
<evidence type="ECO:0000313" key="1">
    <source>
        <dbReference type="EMBL" id="PZD71129.1"/>
    </source>
</evidence>
<dbReference type="PROSITE" id="PS51257">
    <property type="entry name" value="PROKAR_LIPOPROTEIN"/>
    <property type="match status" value="1"/>
</dbReference>
<keyword evidence="2" id="KW-1185">Reference proteome</keyword>
<gene>
    <name evidence="1" type="ORF">C1752_07857</name>
</gene>
<dbReference type="EMBL" id="PQWO01000021">
    <property type="protein sequence ID" value="PZD71129.1"/>
    <property type="molecule type" value="Genomic_DNA"/>
</dbReference>
<dbReference type="AlphaFoldDB" id="A0A2W1JAF0"/>
<organism evidence="1 2">
    <name type="scientific">Acaryochloris thomasi RCC1774</name>
    <dbReference type="NCBI Taxonomy" id="1764569"/>
    <lineage>
        <taxon>Bacteria</taxon>
        <taxon>Bacillati</taxon>
        <taxon>Cyanobacteriota</taxon>
        <taxon>Cyanophyceae</taxon>
        <taxon>Acaryochloridales</taxon>
        <taxon>Acaryochloridaceae</taxon>
        <taxon>Acaryochloris</taxon>
        <taxon>Acaryochloris thomasi</taxon>
    </lineage>
</organism>
<comment type="caution">
    <text evidence="1">The sequence shown here is derived from an EMBL/GenBank/DDBJ whole genome shotgun (WGS) entry which is preliminary data.</text>
</comment>
<evidence type="ECO:0000313" key="2">
    <source>
        <dbReference type="Proteomes" id="UP000248857"/>
    </source>
</evidence>
<dbReference type="Proteomes" id="UP000248857">
    <property type="component" value="Unassembled WGS sequence"/>
</dbReference>
<protein>
    <submittedName>
        <fullName evidence="1">Uncharacterized protein</fullName>
    </submittedName>
</protein>
<name>A0A2W1JAF0_9CYAN</name>